<name>A0A2I1M8I8_9FIRM</name>
<reference evidence="7 9" key="2">
    <citation type="submission" date="2018-06" db="EMBL/GenBank/DDBJ databases">
        <authorList>
            <consortium name="Pathogen Informatics"/>
            <person name="Doyle S."/>
        </authorList>
    </citation>
    <scope>NUCLEOTIDE SEQUENCE [LARGE SCALE GENOMIC DNA]</scope>
    <source>
        <strain evidence="7 9">NCTC9810</strain>
    </source>
</reference>
<sequence>MKFKRILVVKYLNKIYGTTNEYITAVNDISLDLLEGEFLGIMGMSGSGKTTLLNMISGVVEATNGQINFDGKNLNKFSRKDLEKYRGNEVTNIFQDYRLIENMTALENIEVPFIIHNKEIDMENIEKLAKKLDVYDCLNMYPKELSGGQKQRIAAIRAISINPKIILADEPTSALDTKNSRKFLKVLKNVNECSNISIIMATHDINAASICSRILFLKDGKIYNEISKKDRESIKDYKQRINLVSKQIIK</sequence>
<dbReference type="Pfam" id="PF00005">
    <property type="entry name" value="ABC_tran"/>
    <property type="match status" value="1"/>
</dbReference>
<evidence type="ECO:0000259" key="5">
    <source>
        <dbReference type="PROSITE" id="PS50893"/>
    </source>
</evidence>
<keyword evidence="3" id="KW-0547">Nucleotide-binding</keyword>
<dbReference type="GO" id="GO:0005524">
    <property type="term" value="F:ATP binding"/>
    <property type="evidence" value="ECO:0007669"/>
    <property type="project" value="UniProtKB-KW"/>
</dbReference>
<reference evidence="6 8" key="1">
    <citation type="submission" date="2017-12" db="EMBL/GenBank/DDBJ databases">
        <title>Phylogenetic diversity of female urinary microbiome.</title>
        <authorList>
            <person name="Thomas-White K."/>
            <person name="Wolfe A.J."/>
        </authorList>
    </citation>
    <scope>NUCLEOTIDE SEQUENCE [LARGE SCALE GENOMIC DNA]</scope>
    <source>
        <strain evidence="6 8">UMB0119</strain>
    </source>
</reference>
<dbReference type="InterPro" id="IPR003593">
    <property type="entry name" value="AAA+_ATPase"/>
</dbReference>
<protein>
    <submittedName>
        <fullName evidence="6">ABC transporter</fullName>
    </submittedName>
    <submittedName>
        <fullName evidence="7">Lipoprotein-releasing system ATP-binding protein LolD</fullName>
        <ecNumber evidence="7">3.6.3.-</ecNumber>
    </submittedName>
</protein>
<feature type="domain" description="ABC transporter" evidence="5">
    <location>
        <begin position="9"/>
        <end position="244"/>
    </location>
</feature>
<evidence type="ECO:0000256" key="1">
    <source>
        <dbReference type="ARBA" id="ARBA00005417"/>
    </source>
</evidence>
<gene>
    <name evidence="7" type="primary">lolD_2</name>
    <name evidence="6" type="ORF">CYJ34_06465</name>
    <name evidence="7" type="ORF">NCTC9810_00833</name>
</gene>
<dbReference type="InterPro" id="IPR003439">
    <property type="entry name" value="ABC_transporter-like_ATP-bd"/>
</dbReference>
<dbReference type="EC" id="3.6.3.-" evidence="7"/>
<evidence type="ECO:0000313" key="8">
    <source>
        <dbReference type="Proteomes" id="UP000234335"/>
    </source>
</evidence>
<evidence type="ECO:0000313" key="9">
    <source>
        <dbReference type="Proteomes" id="UP000255124"/>
    </source>
</evidence>
<dbReference type="Proteomes" id="UP000234335">
    <property type="component" value="Unassembled WGS sequence"/>
</dbReference>
<dbReference type="InterPro" id="IPR017911">
    <property type="entry name" value="MacB-like_ATP-bd"/>
</dbReference>
<keyword evidence="8" id="KW-1185">Reference proteome</keyword>
<keyword evidence="7" id="KW-0378">Hydrolase</keyword>
<dbReference type="EMBL" id="PKGS01000004">
    <property type="protein sequence ID" value="PKZ16455.1"/>
    <property type="molecule type" value="Genomic_DNA"/>
</dbReference>
<accession>A0A2I1M8I8</accession>
<dbReference type="PROSITE" id="PS50893">
    <property type="entry name" value="ABC_TRANSPORTER_2"/>
    <property type="match status" value="1"/>
</dbReference>
<evidence type="ECO:0000313" key="6">
    <source>
        <dbReference type="EMBL" id="PKZ16455.1"/>
    </source>
</evidence>
<proteinExistence type="inferred from homology"/>
<dbReference type="GO" id="GO:0016887">
    <property type="term" value="F:ATP hydrolysis activity"/>
    <property type="evidence" value="ECO:0007669"/>
    <property type="project" value="InterPro"/>
</dbReference>
<dbReference type="PANTHER" id="PTHR42798">
    <property type="entry name" value="LIPOPROTEIN-RELEASING SYSTEM ATP-BINDING PROTEIN LOLD"/>
    <property type="match status" value="1"/>
</dbReference>
<dbReference type="RefSeq" id="WP_101540478.1">
    <property type="nucleotide sequence ID" value="NZ_JBHWQV010000074.1"/>
</dbReference>
<dbReference type="Gene3D" id="3.40.50.300">
    <property type="entry name" value="P-loop containing nucleotide triphosphate hydrolases"/>
    <property type="match status" value="1"/>
</dbReference>
<evidence type="ECO:0000313" key="7">
    <source>
        <dbReference type="EMBL" id="SUU92500.1"/>
    </source>
</evidence>
<evidence type="ECO:0000256" key="3">
    <source>
        <dbReference type="ARBA" id="ARBA00022741"/>
    </source>
</evidence>
<dbReference type="InterPro" id="IPR027417">
    <property type="entry name" value="P-loop_NTPase"/>
</dbReference>
<organism evidence="6 8">
    <name type="scientific">Anaerococcus octavius</name>
    <dbReference type="NCBI Taxonomy" id="54007"/>
    <lineage>
        <taxon>Bacteria</taxon>
        <taxon>Bacillati</taxon>
        <taxon>Bacillota</taxon>
        <taxon>Tissierellia</taxon>
        <taxon>Tissierellales</taxon>
        <taxon>Peptoniphilaceae</taxon>
        <taxon>Anaerococcus</taxon>
    </lineage>
</organism>
<dbReference type="SMART" id="SM00382">
    <property type="entry name" value="AAA"/>
    <property type="match status" value="1"/>
</dbReference>
<dbReference type="AlphaFoldDB" id="A0A2I1M8I8"/>
<dbReference type="Proteomes" id="UP000255124">
    <property type="component" value="Unassembled WGS sequence"/>
</dbReference>
<evidence type="ECO:0000256" key="4">
    <source>
        <dbReference type="ARBA" id="ARBA00022840"/>
    </source>
</evidence>
<dbReference type="PANTHER" id="PTHR42798:SF7">
    <property type="entry name" value="ALPHA-D-RIBOSE 1-METHYLPHOSPHONATE 5-TRIPHOSPHATE SYNTHASE SUBUNIT PHNL"/>
    <property type="match status" value="1"/>
</dbReference>
<dbReference type="OrthoDB" id="9802264at2"/>
<evidence type="ECO:0000256" key="2">
    <source>
        <dbReference type="ARBA" id="ARBA00022448"/>
    </source>
</evidence>
<comment type="similarity">
    <text evidence="1">Belongs to the ABC transporter superfamily.</text>
</comment>
<keyword evidence="2" id="KW-0813">Transport</keyword>
<dbReference type="EMBL" id="UFTA01000002">
    <property type="protein sequence ID" value="SUU92500.1"/>
    <property type="molecule type" value="Genomic_DNA"/>
</dbReference>
<dbReference type="SUPFAM" id="SSF52540">
    <property type="entry name" value="P-loop containing nucleoside triphosphate hydrolases"/>
    <property type="match status" value="1"/>
</dbReference>
<keyword evidence="7" id="KW-0449">Lipoprotein</keyword>
<dbReference type="CDD" id="cd03255">
    <property type="entry name" value="ABC_MJ0796_LolCDE_FtsE"/>
    <property type="match status" value="1"/>
</dbReference>
<keyword evidence="4 7" id="KW-0067">ATP-binding</keyword>